<proteinExistence type="predicted"/>
<dbReference type="EMBL" id="CP001816">
    <property type="protein sequence ID" value="ACZ11229.1"/>
    <property type="molecule type" value="Genomic_DNA"/>
</dbReference>
<evidence type="ECO:0000313" key="3">
    <source>
        <dbReference type="Proteomes" id="UP000002222"/>
    </source>
</evidence>
<feature type="transmembrane region" description="Helical" evidence="1">
    <location>
        <begin position="65"/>
        <end position="85"/>
    </location>
</feature>
<keyword evidence="1" id="KW-0812">Transmembrane</keyword>
<evidence type="ECO:0000313" key="2">
    <source>
        <dbReference type="EMBL" id="ACZ11229.1"/>
    </source>
</evidence>
<accession>D1AZ91</accession>
<dbReference type="STRING" id="525898.Sdel_0191"/>
<keyword evidence="1" id="KW-1133">Transmembrane helix</keyword>
<feature type="transmembrane region" description="Helical" evidence="1">
    <location>
        <begin position="128"/>
        <end position="146"/>
    </location>
</feature>
<feature type="transmembrane region" description="Helical" evidence="1">
    <location>
        <begin position="105"/>
        <end position="122"/>
    </location>
</feature>
<organism evidence="2 3">
    <name type="scientific">Sulfurospirillum deleyianum (strain ATCC 51133 / DSM 6946 / 5175)</name>
    <dbReference type="NCBI Taxonomy" id="525898"/>
    <lineage>
        <taxon>Bacteria</taxon>
        <taxon>Pseudomonadati</taxon>
        <taxon>Campylobacterota</taxon>
        <taxon>Epsilonproteobacteria</taxon>
        <taxon>Campylobacterales</taxon>
        <taxon>Sulfurospirillaceae</taxon>
        <taxon>Sulfurospirillum</taxon>
    </lineage>
</organism>
<feature type="transmembrane region" description="Helical" evidence="1">
    <location>
        <begin position="22"/>
        <end position="45"/>
    </location>
</feature>
<evidence type="ECO:0000256" key="1">
    <source>
        <dbReference type="SAM" id="Phobius"/>
    </source>
</evidence>
<reference evidence="3" key="1">
    <citation type="submission" date="2009-11" db="EMBL/GenBank/DDBJ databases">
        <title>The complete genome of Sulfurospirillum deleyianum DSM 6946.</title>
        <authorList>
            <consortium name="US DOE Joint Genome Institute (JGI-PGF)"/>
            <person name="Lucas S."/>
            <person name="Copeland A."/>
            <person name="Lapidus A."/>
            <person name="Glavina del Rio T."/>
            <person name="Dalin E."/>
            <person name="Tice H."/>
            <person name="Bruce D."/>
            <person name="Goodwin L."/>
            <person name="Pitluck S."/>
            <person name="Kyrpides N."/>
            <person name="Mavromatis K."/>
            <person name="Ivanova N."/>
            <person name="Ovchinnikova G."/>
            <person name="Munk A.C."/>
            <person name="Lu M."/>
            <person name="Brettin T."/>
            <person name="Detter J.C."/>
            <person name="Han C."/>
            <person name="Tapia R."/>
            <person name="Larimer F."/>
            <person name="Land M."/>
            <person name="Hauser L."/>
            <person name="Markowitz V."/>
            <person name="Cheng J.F."/>
            <person name="Hugenholtz P."/>
            <person name="Woyke T."/>
            <person name="Wu D."/>
            <person name="Aumann P."/>
            <person name="Schneider S."/>
            <person name="Lang E."/>
            <person name="Spring S."/>
            <person name="Klenk H.P."/>
            <person name="Eisen J.A."/>
        </authorList>
    </citation>
    <scope>NUCLEOTIDE SEQUENCE [LARGE SCALE GENOMIC DNA]</scope>
    <source>
        <strain evidence="3">ATCC 51133 / DSM 6946 / 5175</strain>
    </source>
</reference>
<dbReference type="Proteomes" id="UP000002222">
    <property type="component" value="Chromosome"/>
</dbReference>
<dbReference type="HOGENOM" id="CLU_990190_0_0_7"/>
<keyword evidence="1" id="KW-0472">Membrane</keyword>
<reference evidence="2 3" key="2">
    <citation type="journal article" date="2010" name="Stand. Genomic Sci.">
        <title>Complete genome sequence of Sulfurospirillum deleyianum type strain (5175).</title>
        <authorList>
            <person name="Sikorski J."/>
            <person name="Lapidus A."/>
            <person name="Copeland A."/>
            <person name="Glavina Del Rio T."/>
            <person name="Nolan M."/>
            <person name="Lucas S."/>
            <person name="Chen F."/>
            <person name="Tice H."/>
            <person name="Cheng J.F."/>
            <person name="Saunders E."/>
            <person name="Bruce D."/>
            <person name="Goodwin L."/>
            <person name="Pitluck S."/>
            <person name="Ovchinnikova G."/>
            <person name="Pati A."/>
            <person name="Ivanova N."/>
            <person name="Mavromatis K."/>
            <person name="Chen A."/>
            <person name="Palaniappan K."/>
            <person name="Chain P."/>
            <person name="Land M."/>
            <person name="Hauser L."/>
            <person name="Chang Y.J."/>
            <person name="Jeffries C.D."/>
            <person name="Brettin T."/>
            <person name="Detter J.C."/>
            <person name="Han C."/>
            <person name="Rohde M."/>
            <person name="Lang E."/>
            <person name="Spring S."/>
            <person name="Goker M."/>
            <person name="Bristow J."/>
            <person name="Eisen J.A."/>
            <person name="Markowitz V."/>
            <person name="Hugenholtz P."/>
            <person name="Kyrpides N.C."/>
            <person name="Klenk H.P."/>
        </authorList>
    </citation>
    <scope>NUCLEOTIDE SEQUENCE [LARGE SCALE GENOMIC DNA]</scope>
    <source>
        <strain evidence="3">ATCC 51133 / DSM 6946 / 5175</strain>
    </source>
</reference>
<name>D1AZ91_SULD5</name>
<gene>
    <name evidence="2" type="ordered locus">Sdel_0191</name>
</gene>
<sequence>MNQYDATAILKAFMQEIHKDKWILPFIIMFYFSMVFVLIPCALFWVFSMVMYADLPVTDHYMTFIAYKTPFVLVPFSFVLLFYFYSVYSEIDNKDKKVYRKARNFMLITMIIGCVPIFIAEYRLVWIALYSCVFITTLYFLSLSYLDRDTYSERVLLKSYDDLGVYGMMDNPISVQDDVNRARLTVATASTGFLFVTLFVKSFLKSLIYFLAICNKRYVFEAVRYLDEVFENNMEPLKPLQNHYVKSILSYKGYLEYSINGYVLTEKSRDLALKVKNNPYM</sequence>
<dbReference type="KEGG" id="sdl:Sdel_0191"/>
<keyword evidence="3" id="KW-1185">Reference proteome</keyword>
<protein>
    <submittedName>
        <fullName evidence="2">Uncharacterized protein</fullName>
    </submittedName>
</protein>
<dbReference type="AlphaFoldDB" id="D1AZ91"/>